<protein>
    <submittedName>
        <fullName evidence="1">Uncharacterized protein</fullName>
    </submittedName>
</protein>
<accession>A0A8J3GEU3</accession>
<proteinExistence type="predicted"/>
<sequence>MKYTRILPLLFVSLFFGLSLRAEWSLYDGFDYNTKLLDGADGGVGSWTSYWRRSGAGGVELKSPTFTYKDRSGKSLNVLGEYTSVKGATTAGTYRDFEAIEAGNDEPLVMWVSFLASAEGGPFDASGDEVSLQLRSPENVDWVTFGVMGRLDAWRIRLSNGSQKKFTEGASGIYTNDVNFFVARIEVDTREGKSDSVFLWINPLLGRQPDDSAAALKVDGEDIWKPNAPVKFTRMRIGTINSEDPEDKALLFDEIRIGASFQEVAPEK</sequence>
<dbReference type="Proteomes" id="UP000642829">
    <property type="component" value="Unassembled WGS sequence"/>
</dbReference>
<keyword evidence="2" id="KW-1185">Reference proteome</keyword>
<comment type="caution">
    <text evidence="1">The sequence shown here is derived from an EMBL/GenBank/DDBJ whole genome shotgun (WGS) entry which is preliminary data.</text>
</comment>
<dbReference type="AlphaFoldDB" id="A0A8J3GEU3"/>
<name>A0A8J3GEU3_9BACT</name>
<organism evidence="1 2">
    <name type="scientific">Cerasicoccus arenae</name>
    <dbReference type="NCBI Taxonomy" id="424488"/>
    <lineage>
        <taxon>Bacteria</taxon>
        <taxon>Pseudomonadati</taxon>
        <taxon>Verrucomicrobiota</taxon>
        <taxon>Opitutia</taxon>
        <taxon>Puniceicoccales</taxon>
        <taxon>Cerasicoccaceae</taxon>
        <taxon>Cerasicoccus</taxon>
    </lineage>
</organism>
<evidence type="ECO:0000313" key="1">
    <source>
        <dbReference type="EMBL" id="GHC06400.1"/>
    </source>
</evidence>
<dbReference type="RefSeq" id="WP_189515571.1">
    <property type="nucleotide sequence ID" value="NZ_BMXG01000015.1"/>
</dbReference>
<gene>
    <name evidence="1" type="ORF">GCM10007047_24420</name>
</gene>
<evidence type="ECO:0000313" key="2">
    <source>
        <dbReference type="Proteomes" id="UP000642829"/>
    </source>
</evidence>
<reference evidence="1" key="2">
    <citation type="submission" date="2020-09" db="EMBL/GenBank/DDBJ databases">
        <authorList>
            <person name="Sun Q."/>
            <person name="Kim S."/>
        </authorList>
    </citation>
    <scope>NUCLEOTIDE SEQUENCE</scope>
    <source>
        <strain evidence="1">KCTC 12870</strain>
    </source>
</reference>
<reference evidence="1" key="1">
    <citation type="journal article" date="2014" name="Int. J. Syst. Evol. Microbiol.">
        <title>Complete genome sequence of Corynebacterium casei LMG S-19264T (=DSM 44701T), isolated from a smear-ripened cheese.</title>
        <authorList>
            <consortium name="US DOE Joint Genome Institute (JGI-PGF)"/>
            <person name="Walter F."/>
            <person name="Albersmeier A."/>
            <person name="Kalinowski J."/>
            <person name="Ruckert C."/>
        </authorList>
    </citation>
    <scope>NUCLEOTIDE SEQUENCE</scope>
    <source>
        <strain evidence="1">KCTC 12870</strain>
    </source>
</reference>
<dbReference type="EMBL" id="BMXG01000015">
    <property type="protein sequence ID" value="GHC06400.1"/>
    <property type="molecule type" value="Genomic_DNA"/>
</dbReference>